<evidence type="ECO:0000313" key="1">
    <source>
        <dbReference type="EMBL" id="QJW93267.1"/>
    </source>
</evidence>
<evidence type="ECO:0000313" key="2">
    <source>
        <dbReference type="Proteomes" id="UP000503447"/>
    </source>
</evidence>
<dbReference type="KEGG" id="ftj:FTUN_0772"/>
<keyword evidence="2" id="KW-1185">Reference proteome</keyword>
<dbReference type="EMBL" id="CP053452">
    <property type="protein sequence ID" value="QJW93267.1"/>
    <property type="molecule type" value="Genomic_DNA"/>
</dbReference>
<name>A0A6M5YGV5_9BACT</name>
<accession>A0A6M5YGV5</accession>
<dbReference type="Proteomes" id="UP000503447">
    <property type="component" value="Chromosome"/>
</dbReference>
<proteinExistence type="predicted"/>
<protein>
    <submittedName>
        <fullName evidence="1">Uncharacterized protein</fullName>
    </submittedName>
</protein>
<gene>
    <name evidence="1" type="ORF">FTUN_0772</name>
</gene>
<dbReference type="RefSeq" id="WP_171469494.1">
    <property type="nucleotide sequence ID" value="NZ_CP053452.2"/>
</dbReference>
<organism evidence="1 2">
    <name type="scientific">Frigoriglobus tundricola</name>
    <dbReference type="NCBI Taxonomy" id="2774151"/>
    <lineage>
        <taxon>Bacteria</taxon>
        <taxon>Pseudomonadati</taxon>
        <taxon>Planctomycetota</taxon>
        <taxon>Planctomycetia</taxon>
        <taxon>Gemmatales</taxon>
        <taxon>Gemmataceae</taxon>
        <taxon>Frigoriglobus</taxon>
    </lineage>
</organism>
<reference evidence="2" key="1">
    <citation type="submission" date="2020-05" db="EMBL/GenBank/DDBJ databases">
        <title>Frigoriglobus tundricola gen. nov., sp. nov., a psychrotolerant cellulolytic planctomycete of the family Gemmataceae with two divergent copies of 16S rRNA gene.</title>
        <authorList>
            <person name="Kulichevskaya I.S."/>
            <person name="Ivanova A.A."/>
            <person name="Naumoff D.G."/>
            <person name="Beletsky A.V."/>
            <person name="Rijpstra W.I.C."/>
            <person name="Sinninghe Damste J.S."/>
            <person name="Mardanov A.V."/>
            <person name="Ravin N.V."/>
            <person name="Dedysh S.N."/>
        </authorList>
    </citation>
    <scope>NUCLEOTIDE SEQUENCE [LARGE SCALE GENOMIC DNA]</scope>
    <source>
        <strain evidence="2">PL17</strain>
    </source>
</reference>
<dbReference type="AlphaFoldDB" id="A0A6M5YGV5"/>
<sequence length="171" mass="17101">MSQYDPDYPNSAANPFYHIVVGGGSGGGGSGILEATGVNAEQAPVGNLQVSQVITDLVGKLITLPYCNPEAMVSGTGSATNTANTSVIAAQGSGVRIYVTSIVITNTSATNTFVNILDGTTTKLVYPAAAGGGAVHTLAVPLRLSANSALQFSAGNSASTVYVSAIGYTGR</sequence>